<dbReference type="GO" id="GO:0009002">
    <property type="term" value="F:serine-type D-Ala-D-Ala carboxypeptidase activity"/>
    <property type="evidence" value="ECO:0007669"/>
    <property type="project" value="InterPro"/>
</dbReference>
<keyword evidence="5" id="KW-0997">Cell inner membrane</keyword>
<dbReference type="NCBIfam" id="TIGR03423">
    <property type="entry name" value="pbp2_mrdA"/>
    <property type="match status" value="1"/>
</dbReference>
<dbReference type="RefSeq" id="WP_245857980.1">
    <property type="nucleotide sequence ID" value="NZ_PGEZ01000002.1"/>
</dbReference>
<keyword evidence="18" id="KW-1185">Reference proteome</keyword>
<dbReference type="InterPro" id="IPR001460">
    <property type="entry name" value="PCN-bd_Tpept"/>
</dbReference>
<keyword evidence="10" id="KW-0573">Peptidoglycan synthesis</keyword>
<dbReference type="Pfam" id="PF00905">
    <property type="entry name" value="Transpeptidase"/>
    <property type="match status" value="1"/>
</dbReference>
<keyword evidence="13" id="KW-0961">Cell wall biogenesis/degradation</keyword>
<sequence length="698" mass="75434">MQRRLSGRLVVVQVLTLALFATLLGRLWYVQVVGGDAYSAQARSNTTRLVTVQPQRGLVVDAAGRPLVTNRVSWVVTVDRSALAVTDVDEQVAVLRRLATLLDTSYQRVVDRTKLCGEDGAPKPPVCWNGSPYEPVPVAEDVPRDLALAIAERPEDFTAVGVEQRYVRDYPAPSGVNAAHLLGYVSPITADEYDASLDSDDPLTPSAAIGRAGVERSYDADLRGVPGTTGKAVDSRGRVVSEGDAVAPQAGDTLVTSIDATVQSLAETELRKAIMTARRTHDDVTGRNYEASAGAVVVMDPNDGRLIAAASYPSYEPDSWVGGISSRRLKSLYSERAGTPLLSRVTQAQLAPGSTFKPIVTAGALEQARYDTGTRLACSSGLQVGNRWFKNYESASYGSLTFDRALQLSCDTFFYRIAYANWVKQGGSDAGVKTPDPLVRMARDFGVGSRTGVDLPGETAGRIGDRTWRRDYWEANKAQYCKLARNPEKIDSAYMRLFAREFCADGYVYRAGDAVNFSIGQGETLLSPLQLAVAYGALSNGGTLYEPRIGKAVLDADGDVVRRIKPSKAGRVPVSKRHLRYIDRALKGTARVGTSSWKFAGFPLDDVPIRSKTGTAEVQGRQTTGWLATYDRNFVVVMMIEQGGTGSGSSGDAVRTIWEGLYGVKNGKVRPDKALIEGTEPSRALPKVDADGRVRRSP</sequence>
<evidence type="ECO:0000256" key="10">
    <source>
        <dbReference type="ARBA" id="ARBA00022984"/>
    </source>
</evidence>
<evidence type="ECO:0000256" key="4">
    <source>
        <dbReference type="ARBA" id="ARBA00022475"/>
    </source>
</evidence>
<dbReference type="GO" id="GO:0008658">
    <property type="term" value="F:penicillin binding"/>
    <property type="evidence" value="ECO:0007669"/>
    <property type="project" value="InterPro"/>
</dbReference>
<keyword evidence="12" id="KW-0472">Membrane</keyword>
<name>A0A2M9B7S0_9ACTN</name>
<evidence type="ECO:0000256" key="7">
    <source>
        <dbReference type="ARBA" id="ARBA00022692"/>
    </source>
</evidence>
<reference evidence="17 18" key="1">
    <citation type="submission" date="2017-11" db="EMBL/GenBank/DDBJ databases">
        <title>Genomic Encyclopedia of Archaeal and Bacterial Type Strains, Phase II (KMG-II): From Individual Species to Whole Genera.</title>
        <authorList>
            <person name="Goeker M."/>
        </authorList>
    </citation>
    <scope>NUCLEOTIDE SEQUENCE [LARGE SCALE GENOMIC DNA]</scope>
    <source>
        <strain evidence="17 18">DSM 27763</strain>
    </source>
</reference>
<dbReference type="Gene3D" id="3.90.1310.10">
    <property type="entry name" value="Penicillin-binding protein 2a (Domain 2)"/>
    <property type="match status" value="1"/>
</dbReference>
<gene>
    <name evidence="17" type="ORF">CLV56_3506</name>
</gene>
<dbReference type="InterPro" id="IPR036138">
    <property type="entry name" value="PBP_dimer_sf"/>
</dbReference>
<dbReference type="PANTHER" id="PTHR30627">
    <property type="entry name" value="PEPTIDOGLYCAN D,D-TRANSPEPTIDASE"/>
    <property type="match status" value="1"/>
</dbReference>
<evidence type="ECO:0000256" key="6">
    <source>
        <dbReference type="ARBA" id="ARBA00022670"/>
    </source>
</evidence>
<evidence type="ECO:0000256" key="3">
    <source>
        <dbReference type="ARBA" id="ARBA00007171"/>
    </source>
</evidence>
<dbReference type="InterPro" id="IPR012338">
    <property type="entry name" value="Beta-lactam/transpept-like"/>
</dbReference>
<evidence type="ECO:0000256" key="9">
    <source>
        <dbReference type="ARBA" id="ARBA00022960"/>
    </source>
</evidence>
<keyword evidence="11" id="KW-1133">Transmembrane helix</keyword>
<dbReference type="Pfam" id="PF03717">
    <property type="entry name" value="PBP_dimer"/>
    <property type="match status" value="1"/>
</dbReference>
<dbReference type="AlphaFoldDB" id="A0A2M9B7S0"/>
<proteinExistence type="inferred from homology"/>
<comment type="subcellular location">
    <subcellularLocation>
        <location evidence="2">Cell membrane</location>
    </subcellularLocation>
    <subcellularLocation>
        <location evidence="1">Membrane</location>
        <topology evidence="1">Single-pass membrane protein</topology>
    </subcellularLocation>
</comment>
<protein>
    <submittedName>
        <fullName evidence="17">Penicillin-binding protein 2</fullName>
    </submittedName>
</protein>
<evidence type="ECO:0000256" key="11">
    <source>
        <dbReference type="ARBA" id="ARBA00022989"/>
    </source>
</evidence>
<keyword evidence="4" id="KW-1003">Cell membrane</keyword>
<dbReference type="InterPro" id="IPR017790">
    <property type="entry name" value="Penicillin-binding_protein_2"/>
</dbReference>
<dbReference type="GO" id="GO:0009252">
    <property type="term" value="P:peptidoglycan biosynthetic process"/>
    <property type="evidence" value="ECO:0007669"/>
    <property type="project" value="UniProtKB-KW"/>
</dbReference>
<dbReference type="Gene3D" id="3.40.710.10">
    <property type="entry name" value="DD-peptidase/beta-lactamase superfamily"/>
    <property type="match status" value="1"/>
</dbReference>
<evidence type="ECO:0000256" key="2">
    <source>
        <dbReference type="ARBA" id="ARBA00004236"/>
    </source>
</evidence>
<dbReference type="GO" id="GO:0071555">
    <property type="term" value="P:cell wall organization"/>
    <property type="evidence" value="ECO:0007669"/>
    <property type="project" value="UniProtKB-KW"/>
</dbReference>
<evidence type="ECO:0000259" key="16">
    <source>
        <dbReference type="Pfam" id="PF03717"/>
    </source>
</evidence>
<dbReference type="PANTHER" id="PTHR30627:SF2">
    <property type="entry name" value="PEPTIDOGLYCAN D,D-TRANSPEPTIDASE MRDA"/>
    <property type="match status" value="1"/>
</dbReference>
<evidence type="ECO:0000256" key="13">
    <source>
        <dbReference type="ARBA" id="ARBA00023316"/>
    </source>
</evidence>
<keyword evidence="8" id="KW-0378">Hydrolase</keyword>
<evidence type="ECO:0000259" key="15">
    <source>
        <dbReference type="Pfam" id="PF00905"/>
    </source>
</evidence>
<organism evidence="17 18">
    <name type="scientific">Mumia flava</name>
    <dbReference type="NCBI Taxonomy" id="1348852"/>
    <lineage>
        <taxon>Bacteria</taxon>
        <taxon>Bacillati</taxon>
        <taxon>Actinomycetota</taxon>
        <taxon>Actinomycetes</taxon>
        <taxon>Propionibacteriales</taxon>
        <taxon>Nocardioidaceae</taxon>
        <taxon>Mumia</taxon>
    </lineage>
</organism>
<dbReference type="Proteomes" id="UP000230842">
    <property type="component" value="Unassembled WGS sequence"/>
</dbReference>
<dbReference type="GO" id="GO:0071972">
    <property type="term" value="F:peptidoglycan L,D-transpeptidase activity"/>
    <property type="evidence" value="ECO:0007669"/>
    <property type="project" value="TreeGrafter"/>
</dbReference>
<evidence type="ECO:0000256" key="12">
    <source>
        <dbReference type="ARBA" id="ARBA00023136"/>
    </source>
</evidence>
<keyword evidence="7" id="KW-0812">Transmembrane</keyword>
<comment type="caution">
    <text evidence="17">The sequence shown here is derived from an EMBL/GenBank/DDBJ whole genome shotgun (WGS) entry which is preliminary data.</text>
</comment>
<evidence type="ECO:0000256" key="14">
    <source>
        <dbReference type="SAM" id="MobiDB-lite"/>
    </source>
</evidence>
<dbReference type="GO" id="GO:0008360">
    <property type="term" value="P:regulation of cell shape"/>
    <property type="evidence" value="ECO:0007669"/>
    <property type="project" value="UniProtKB-KW"/>
</dbReference>
<evidence type="ECO:0000256" key="5">
    <source>
        <dbReference type="ARBA" id="ARBA00022519"/>
    </source>
</evidence>
<evidence type="ECO:0000313" key="18">
    <source>
        <dbReference type="Proteomes" id="UP000230842"/>
    </source>
</evidence>
<dbReference type="SUPFAM" id="SSF56519">
    <property type="entry name" value="Penicillin binding protein dimerisation domain"/>
    <property type="match status" value="1"/>
</dbReference>
<dbReference type="EMBL" id="PGEZ01000002">
    <property type="protein sequence ID" value="PJJ54003.1"/>
    <property type="molecule type" value="Genomic_DNA"/>
</dbReference>
<dbReference type="InterPro" id="IPR050515">
    <property type="entry name" value="Beta-lactam/transpept"/>
</dbReference>
<feature type="region of interest" description="Disordered" evidence="14">
    <location>
        <begin position="677"/>
        <end position="698"/>
    </location>
</feature>
<evidence type="ECO:0000256" key="1">
    <source>
        <dbReference type="ARBA" id="ARBA00004167"/>
    </source>
</evidence>
<feature type="domain" description="Penicillin-binding protein transpeptidase" evidence="15">
    <location>
        <begin position="294"/>
        <end position="657"/>
    </location>
</feature>
<accession>A0A2M9B7S0</accession>
<evidence type="ECO:0000256" key="8">
    <source>
        <dbReference type="ARBA" id="ARBA00022801"/>
    </source>
</evidence>
<comment type="similarity">
    <text evidence="3">Belongs to the transpeptidase family.</text>
</comment>
<dbReference type="SUPFAM" id="SSF56601">
    <property type="entry name" value="beta-lactamase/transpeptidase-like"/>
    <property type="match status" value="1"/>
</dbReference>
<dbReference type="GO" id="GO:0005886">
    <property type="term" value="C:plasma membrane"/>
    <property type="evidence" value="ECO:0007669"/>
    <property type="project" value="UniProtKB-SubCell"/>
</dbReference>
<evidence type="ECO:0000313" key="17">
    <source>
        <dbReference type="EMBL" id="PJJ54003.1"/>
    </source>
</evidence>
<keyword evidence="6" id="KW-0645">Protease</keyword>
<dbReference type="InterPro" id="IPR005311">
    <property type="entry name" value="PBP_dimer"/>
</dbReference>
<feature type="compositionally biased region" description="Basic and acidic residues" evidence="14">
    <location>
        <begin position="686"/>
        <end position="698"/>
    </location>
</feature>
<keyword evidence="9" id="KW-0133">Cell shape</keyword>
<feature type="domain" description="Penicillin-binding protein dimerisation" evidence="16">
    <location>
        <begin position="52"/>
        <end position="242"/>
    </location>
</feature>
<dbReference type="GO" id="GO:0006508">
    <property type="term" value="P:proteolysis"/>
    <property type="evidence" value="ECO:0007669"/>
    <property type="project" value="UniProtKB-KW"/>
</dbReference>